<accession>E3T4L6</accession>
<reference evidence="1 2" key="1">
    <citation type="journal article" date="2010" name="Proc. Natl. Acad. Sci. U.S.A.">
        <title>Giant virus with a remarkable complement of genes infects marine zooplankton.</title>
        <authorList>
            <person name="Fischer M.G."/>
            <person name="Allen M.J."/>
            <person name="Wilson W.H."/>
            <person name="Suttle C.A."/>
        </authorList>
    </citation>
    <scope>NUCLEOTIDE SEQUENCE [LARGE SCALE GENOMIC DNA]</scope>
    <source>
        <strain evidence="1 2">BV-PW1</strain>
    </source>
</reference>
<organismHost>
    <name type="scientific">Cafeteria roenbergensis</name>
    <name type="common">Marine flagellate</name>
    <dbReference type="NCBI Taxonomy" id="33653"/>
</organismHost>
<evidence type="ECO:0000313" key="1">
    <source>
        <dbReference type="EMBL" id="ADO67129.1"/>
    </source>
</evidence>
<name>E3T4L6_CROVB</name>
<dbReference type="KEGG" id="vg:9887498"/>
<keyword evidence="2" id="KW-1185">Reference proteome</keyword>
<proteinExistence type="predicted"/>
<dbReference type="GeneID" id="9887498"/>
<organism evidence="1 2">
    <name type="scientific">Cafeteria roenbergensis virus (strain BV-PW1)</name>
    <name type="common">CroV</name>
    <dbReference type="NCBI Taxonomy" id="693272"/>
    <lineage>
        <taxon>Viruses</taxon>
        <taxon>Varidnaviria</taxon>
        <taxon>Bamfordvirae</taxon>
        <taxon>Nucleocytoviricota</taxon>
        <taxon>Megaviricetes</taxon>
        <taxon>Imitervirales</taxon>
        <taxon>Mimiviridae</taxon>
        <taxon>Aliimimivirinae</taxon>
        <taxon>Rheavirus</taxon>
        <taxon>Rheavirus sinusmexicani</taxon>
    </lineage>
</organism>
<dbReference type="RefSeq" id="YP_003969728.1">
    <property type="nucleotide sequence ID" value="NC_014637.1"/>
</dbReference>
<gene>
    <name evidence="1" type="ORF">crov096</name>
</gene>
<dbReference type="EMBL" id="GU244497">
    <property type="protein sequence ID" value="ADO67129.1"/>
    <property type="molecule type" value="Genomic_DNA"/>
</dbReference>
<dbReference type="Proteomes" id="UP000029781">
    <property type="component" value="Segment"/>
</dbReference>
<sequence length="181" mass="21599">MSYTHEQRFNQPTYSVKFPWLTHTNGEYTYERGYQFIEYQNFLNSSVNDKVGEFDYYNGMRYLKVKLSGKVTAAEYKEFDEIDEQSKIQRRLCRVLSSDILELDLNQNELAAGFRYLKIYLPFDSFSRGWFTASEKEDGWKISGKRPRATRDYSAQKRRKFRKQAKSNSMLEEVKKYISIS</sequence>
<evidence type="ECO:0000313" key="2">
    <source>
        <dbReference type="Proteomes" id="UP000029781"/>
    </source>
</evidence>
<protein>
    <submittedName>
        <fullName evidence="1">Uncharacterized protein</fullName>
    </submittedName>
</protein>